<sequence>MEQETRFNQVRFVIITGLSGAGKSIVVQSFEDLGYFCVDNLPPTFIPKFAELLRQSEGRINKIALVSDIRGGKFFESLQSALEQLKELSIEYEILFLEADTLELIKRFKETRRKHPLWDKYKGVKKAIEQEQKELELIRTKANMIINTSTMTPKQLKEKISRRYTPKDKYQENLSISIMSFGFKHGLPLDPDLVFDVRFLPNPYYLDDLRPLSGNDKRIDEYVRGFQVTQDFMDKLLDMLKFLLPNYLKEGRTQLIIAIGCTGGKHRSVVLANWLKEQLIQVGYLINIQHRDIDKT</sequence>
<keyword evidence="9" id="KW-1185">Reference proteome</keyword>
<name>A0A226C0A2_9FIRM</name>
<keyword evidence="2 4" id="KW-0067">ATP-binding</keyword>
<dbReference type="PANTHER" id="PTHR30448">
    <property type="entry name" value="RNASE ADAPTER PROTEIN RAPZ"/>
    <property type="match status" value="1"/>
</dbReference>
<dbReference type="RefSeq" id="WP_089023550.1">
    <property type="nucleotide sequence ID" value="NZ_NIQC01000012.1"/>
</dbReference>
<evidence type="ECO:0000313" key="8">
    <source>
        <dbReference type="EMBL" id="OWZ83800.1"/>
    </source>
</evidence>
<feature type="coiled-coil region" evidence="5">
    <location>
        <begin position="78"/>
        <end position="141"/>
    </location>
</feature>
<feature type="domain" description="RapZ-like N-terminal" evidence="6">
    <location>
        <begin position="11"/>
        <end position="165"/>
    </location>
</feature>
<dbReference type="InterPro" id="IPR027417">
    <property type="entry name" value="P-loop_NTPase"/>
</dbReference>
<keyword evidence="1 4" id="KW-0547">Nucleotide-binding</keyword>
<dbReference type="AlphaFoldDB" id="A0A226C0A2"/>
<comment type="caution">
    <text evidence="8">The sequence shown here is derived from an EMBL/GenBank/DDBJ whole genome shotgun (WGS) entry which is preliminary data.</text>
</comment>
<evidence type="ECO:0000313" key="9">
    <source>
        <dbReference type="Proteomes" id="UP000214588"/>
    </source>
</evidence>
<evidence type="ECO:0000256" key="1">
    <source>
        <dbReference type="ARBA" id="ARBA00022741"/>
    </source>
</evidence>
<dbReference type="NCBIfam" id="NF003828">
    <property type="entry name" value="PRK05416.1"/>
    <property type="match status" value="1"/>
</dbReference>
<reference evidence="8 9" key="1">
    <citation type="submission" date="2017-06" db="EMBL/GenBank/DDBJ databases">
        <title>Draft Genome Sequence of Natranaerobius trueperi halophilic, alkalithermophilic bacteria from soda lakes.</title>
        <authorList>
            <person name="Zhao B."/>
        </authorList>
    </citation>
    <scope>NUCLEOTIDE SEQUENCE [LARGE SCALE GENOMIC DNA]</scope>
    <source>
        <strain evidence="8 9">DSM 18760</strain>
    </source>
</reference>
<protein>
    <submittedName>
        <fullName evidence="8">RNase adaptor protein RapZ</fullName>
    </submittedName>
</protein>
<dbReference type="SUPFAM" id="SSF52540">
    <property type="entry name" value="P-loop containing nucleoside triphosphate hydrolases"/>
    <property type="match status" value="1"/>
</dbReference>
<dbReference type="Pfam" id="PF03668">
    <property type="entry name" value="RapZ-like_N"/>
    <property type="match status" value="1"/>
</dbReference>
<dbReference type="Gene3D" id="3.40.50.300">
    <property type="entry name" value="P-loop containing nucleotide triphosphate hydrolases"/>
    <property type="match status" value="1"/>
</dbReference>
<evidence type="ECO:0000256" key="3">
    <source>
        <dbReference type="ARBA" id="ARBA00023134"/>
    </source>
</evidence>
<dbReference type="EMBL" id="NIQC01000012">
    <property type="protein sequence ID" value="OWZ83800.1"/>
    <property type="molecule type" value="Genomic_DNA"/>
</dbReference>
<dbReference type="InterPro" id="IPR005337">
    <property type="entry name" value="RapZ-like"/>
</dbReference>
<dbReference type="HAMAP" id="MF_00636">
    <property type="entry name" value="RapZ_like"/>
    <property type="match status" value="1"/>
</dbReference>
<feature type="binding site" evidence="4">
    <location>
        <begin position="68"/>
        <end position="71"/>
    </location>
    <ligand>
        <name>GTP</name>
        <dbReference type="ChEBI" id="CHEBI:37565"/>
    </ligand>
</feature>
<dbReference type="InterPro" id="IPR053931">
    <property type="entry name" value="RapZ_C"/>
</dbReference>
<gene>
    <name evidence="8" type="ORF">CDO51_06820</name>
</gene>
<dbReference type="InterPro" id="IPR053930">
    <property type="entry name" value="RapZ-like_N"/>
</dbReference>
<dbReference type="OrthoDB" id="9784461at2"/>
<dbReference type="GO" id="GO:0005525">
    <property type="term" value="F:GTP binding"/>
    <property type="evidence" value="ECO:0007669"/>
    <property type="project" value="UniProtKB-UniRule"/>
</dbReference>
<evidence type="ECO:0000256" key="4">
    <source>
        <dbReference type="HAMAP-Rule" id="MF_00636"/>
    </source>
</evidence>
<evidence type="ECO:0000259" key="7">
    <source>
        <dbReference type="Pfam" id="PF22740"/>
    </source>
</evidence>
<dbReference type="PIRSF" id="PIRSF005052">
    <property type="entry name" value="P-loopkin"/>
    <property type="match status" value="1"/>
</dbReference>
<keyword evidence="3 4" id="KW-0342">GTP-binding</keyword>
<accession>A0A226C0A2</accession>
<dbReference type="GO" id="GO:0005524">
    <property type="term" value="F:ATP binding"/>
    <property type="evidence" value="ECO:0007669"/>
    <property type="project" value="UniProtKB-UniRule"/>
</dbReference>
<keyword evidence="5" id="KW-0175">Coiled coil</keyword>
<dbReference type="PANTHER" id="PTHR30448:SF0">
    <property type="entry name" value="RNASE ADAPTER PROTEIN RAPZ"/>
    <property type="match status" value="1"/>
</dbReference>
<evidence type="ECO:0000259" key="6">
    <source>
        <dbReference type="Pfam" id="PF03668"/>
    </source>
</evidence>
<dbReference type="Pfam" id="PF22740">
    <property type="entry name" value="PapZ_C"/>
    <property type="match status" value="1"/>
</dbReference>
<organism evidence="8 9">
    <name type="scientific">Natranaerobius trueperi</name>
    <dbReference type="NCBI Taxonomy" id="759412"/>
    <lineage>
        <taxon>Bacteria</taxon>
        <taxon>Bacillati</taxon>
        <taxon>Bacillota</taxon>
        <taxon>Clostridia</taxon>
        <taxon>Natranaerobiales</taxon>
        <taxon>Natranaerobiaceae</taxon>
        <taxon>Natranaerobius</taxon>
    </lineage>
</organism>
<dbReference type="Proteomes" id="UP000214588">
    <property type="component" value="Unassembled WGS sequence"/>
</dbReference>
<evidence type="ECO:0000256" key="5">
    <source>
        <dbReference type="SAM" id="Coils"/>
    </source>
</evidence>
<feature type="domain" description="RapZ C-terminal" evidence="7">
    <location>
        <begin position="175"/>
        <end position="294"/>
    </location>
</feature>
<feature type="binding site" evidence="4">
    <location>
        <begin position="17"/>
        <end position="24"/>
    </location>
    <ligand>
        <name>ATP</name>
        <dbReference type="ChEBI" id="CHEBI:30616"/>
    </ligand>
</feature>
<proteinExistence type="inferred from homology"/>
<evidence type="ECO:0000256" key="2">
    <source>
        <dbReference type="ARBA" id="ARBA00022840"/>
    </source>
</evidence>